<keyword evidence="1" id="KW-0472">Membrane</keyword>
<evidence type="ECO:0000313" key="2">
    <source>
        <dbReference type="EMBL" id="MFD1608432.1"/>
    </source>
</evidence>
<name>A0ABW4HTR3_9BACI</name>
<comment type="caution">
    <text evidence="2">The sequence shown here is derived from an EMBL/GenBank/DDBJ whole genome shotgun (WGS) entry which is preliminary data.</text>
</comment>
<proteinExistence type="predicted"/>
<dbReference type="EMBL" id="JBHUDE010000083">
    <property type="protein sequence ID" value="MFD1608432.1"/>
    <property type="molecule type" value="Genomic_DNA"/>
</dbReference>
<sequence length="244" mass="28342">MNRGRDSKREIELVKARTKFGCLIWSIILVILPIILFIGVFSYEMYFKEKTLLVSHSPNEIKTIKIVEKGEPAFFGPSTVRIKYGRQYMERSVANDGKMLQDTNFVIHWENENEATITIDGEEQAAEIIQFNAEDPNPFKENVEITLGSFTFKTSESPSLKNIIQLREVSKSKGKSQYSTVQIFYGERGSVLERYKEYVPSDMYTPDNFKIHWQNDEQVKIEVVRENDEGETYIEEVIDIDLSR</sequence>
<dbReference type="RefSeq" id="WP_379597773.1">
    <property type="nucleotide sequence ID" value="NZ_JBHUDE010000083.1"/>
</dbReference>
<evidence type="ECO:0000256" key="1">
    <source>
        <dbReference type="SAM" id="Phobius"/>
    </source>
</evidence>
<reference evidence="3" key="1">
    <citation type="journal article" date="2019" name="Int. J. Syst. Evol. Microbiol.">
        <title>The Global Catalogue of Microorganisms (GCM) 10K type strain sequencing project: providing services to taxonomists for standard genome sequencing and annotation.</title>
        <authorList>
            <consortium name="The Broad Institute Genomics Platform"/>
            <consortium name="The Broad Institute Genome Sequencing Center for Infectious Disease"/>
            <person name="Wu L."/>
            <person name="Ma J."/>
        </authorList>
    </citation>
    <scope>NUCLEOTIDE SEQUENCE [LARGE SCALE GENOMIC DNA]</scope>
    <source>
        <strain evidence="3">CGMCC 1.12376</strain>
    </source>
</reference>
<accession>A0ABW4HTR3</accession>
<gene>
    <name evidence="2" type="ORF">ACFSBH_12320</name>
</gene>
<evidence type="ECO:0000313" key="3">
    <source>
        <dbReference type="Proteomes" id="UP001597221"/>
    </source>
</evidence>
<keyword evidence="3" id="KW-1185">Reference proteome</keyword>
<feature type="transmembrane region" description="Helical" evidence="1">
    <location>
        <begin position="20"/>
        <end position="43"/>
    </location>
</feature>
<protein>
    <submittedName>
        <fullName evidence="2">Uncharacterized protein</fullName>
    </submittedName>
</protein>
<keyword evidence="1" id="KW-0812">Transmembrane</keyword>
<dbReference type="Proteomes" id="UP001597221">
    <property type="component" value="Unassembled WGS sequence"/>
</dbReference>
<organism evidence="2 3">
    <name type="scientific">Oceanobacillus luteolus</name>
    <dbReference type="NCBI Taxonomy" id="1274358"/>
    <lineage>
        <taxon>Bacteria</taxon>
        <taxon>Bacillati</taxon>
        <taxon>Bacillota</taxon>
        <taxon>Bacilli</taxon>
        <taxon>Bacillales</taxon>
        <taxon>Bacillaceae</taxon>
        <taxon>Oceanobacillus</taxon>
    </lineage>
</organism>
<keyword evidence="1" id="KW-1133">Transmembrane helix</keyword>